<evidence type="ECO:0000256" key="1">
    <source>
        <dbReference type="ARBA" id="ARBA00022679"/>
    </source>
</evidence>
<dbReference type="InterPro" id="IPR052562">
    <property type="entry name" value="Ketohexokinase-related"/>
</dbReference>
<accession>A0A8J2I4U2</accession>
<dbReference type="InterPro" id="IPR011611">
    <property type="entry name" value="PfkB_dom"/>
</dbReference>
<dbReference type="Pfam" id="PF00294">
    <property type="entry name" value="PfkB"/>
    <property type="match status" value="1"/>
</dbReference>
<feature type="domain" description="Carbohydrate kinase PfkB" evidence="3">
    <location>
        <begin position="7"/>
        <end position="333"/>
    </location>
</feature>
<proteinExistence type="predicted"/>
<keyword evidence="1" id="KW-0808">Transferase</keyword>
<keyword evidence="5" id="KW-1185">Reference proteome</keyword>
<dbReference type="Gene3D" id="3.40.1190.20">
    <property type="match status" value="1"/>
</dbReference>
<name>A0A8J2I4U2_9PLEO</name>
<dbReference type="PANTHER" id="PTHR42774">
    <property type="entry name" value="PHOSPHOTRANSFERASE SYSTEM TRANSPORT PROTEIN"/>
    <property type="match status" value="1"/>
</dbReference>
<dbReference type="PANTHER" id="PTHR42774:SF3">
    <property type="entry name" value="KETOHEXOKINASE"/>
    <property type="match status" value="1"/>
</dbReference>
<dbReference type="OrthoDB" id="204058at2759"/>
<dbReference type="InterPro" id="IPR029056">
    <property type="entry name" value="Ribokinase-like"/>
</dbReference>
<sequence length="342" mass="38021">MPGSATNHIVCVGAVYIDTILTVPHFPIEDEKLRAKAITRRRGGNTANSLEVLSQLQHHDPEAARNAQTTDLHLLAVLPNEHSAASKFICESLPEVKISGVTLFRQQHQEAASSYIIQSEETRSRTIVSSNPLPEMRDDEFMQQVHSFTSSGGGQEQIAWKKAWFHFEGRVPDVTLSCVRFLREQFPHFGISVECEKPERTGMAEVVKYADVVFYSRLWAGKNGYTDARSFLEEARRDEMTRDGAILCCTWGSGGATAVVNKGNDDEEVVWADVRAWQVEGGAGQSMVVDTIGAGDTFIAGMLFAVNEHDEWSLQQKLEFANELAGRKVLQEGFSGLGKRMW</sequence>
<dbReference type="PROSITE" id="PS00584">
    <property type="entry name" value="PFKB_KINASES_2"/>
    <property type="match status" value="1"/>
</dbReference>
<dbReference type="GO" id="GO:0016301">
    <property type="term" value="F:kinase activity"/>
    <property type="evidence" value="ECO:0007669"/>
    <property type="project" value="UniProtKB-KW"/>
</dbReference>
<evidence type="ECO:0000259" key="3">
    <source>
        <dbReference type="Pfam" id="PF00294"/>
    </source>
</evidence>
<reference evidence="4" key="1">
    <citation type="submission" date="2021-05" db="EMBL/GenBank/DDBJ databases">
        <authorList>
            <person name="Stam R."/>
        </authorList>
    </citation>
    <scope>NUCLEOTIDE SEQUENCE</scope>
    <source>
        <strain evidence="4">CS162</strain>
    </source>
</reference>
<comment type="caution">
    <text evidence="4">The sequence shown here is derived from an EMBL/GenBank/DDBJ whole genome shotgun (WGS) entry which is preliminary data.</text>
</comment>
<dbReference type="SUPFAM" id="SSF53613">
    <property type="entry name" value="Ribokinase-like"/>
    <property type="match status" value="1"/>
</dbReference>
<protein>
    <recommendedName>
        <fullName evidence="3">Carbohydrate kinase PfkB domain-containing protein</fullName>
    </recommendedName>
</protein>
<evidence type="ECO:0000313" key="4">
    <source>
        <dbReference type="EMBL" id="CAG5177818.1"/>
    </source>
</evidence>
<organism evidence="4 5">
    <name type="scientific">Alternaria atra</name>
    <dbReference type="NCBI Taxonomy" id="119953"/>
    <lineage>
        <taxon>Eukaryota</taxon>
        <taxon>Fungi</taxon>
        <taxon>Dikarya</taxon>
        <taxon>Ascomycota</taxon>
        <taxon>Pezizomycotina</taxon>
        <taxon>Dothideomycetes</taxon>
        <taxon>Pleosporomycetidae</taxon>
        <taxon>Pleosporales</taxon>
        <taxon>Pleosporineae</taxon>
        <taxon>Pleosporaceae</taxon>
        <taxon>Alternaria</taxon>
        <taxon>Alternaria sect. Ulocladioides</taxon>
    </lineage>
</organism>
<evidence type="ECO:0000256" key="2">
    <source>
        <dbReference type="ARBA" id="ARBA00022777"/>
    </source>
</evidence>
<dbReference type="AlphaFoldDB" id="A0A8J2I4U2"/>
<dbReference type="RefSeq" id="XP_043171958.1">
    <property type="nucleotide sequence ID" value="XM_043316023.1"/>
</dbReference>
<keyword evidence="2" id="KW-0418">Kinase</keyword>
<gene>
    <name evidence="4" type="ORF">ALTATR162_LOCUS8393</name>
</gene>
<dbReference type="GeneID" id="67020498"/>
<dbReference type="EMBL" id="CAJRGZ010000023">
    <property type="protein sequence ID" value="CAG5177818.1"/>
    <property type="molecule type" value="Genomic_DNA"/>
</dbReference>
<dbReference type="Proteomes" id="UP000676310">
    <property type="component" value="Unassembled WGS sequence"/>
</dbReference>
<evidence type="ECO:0000313" key="5">
    <source>
        <dbReference type="Proteomes" id="UP000676310"/>
    </source>
</evidence>
<dbReference type="InterPro" id="IPR002173">
    <property type="entry name" value="Carboh/pur_kinase_PfkB_CS"/>
</dbReference>